<dbReference type="PIRSF" id="PIRSF000525">
    <property type="entry name" value="SerC"/>
    <property type="match status" value="1"/>
</dbReference>
<dbReference type="Pfam" id="PF00266">
    <property type="entry name" value="Aminotran_5"/>
    <property type="match status" value="1"/>
</dbReference>
<dbReference type="Gene3D" id="3.90.1150.10">
    <property type="entry name" value="Aspartate Aminotransferase, domain 1"/>
    <property type="match status" value="1"/>
</dbReference>
<dbReference type="InterPro" id="IPR022278">
    <property type="entry name" value="Pser_aminoTfrase"/>
</dbReference>
<feature type="binding site" evidence="11">
    <location>
        <position position="227"/>
    </location>
    <ligand>
        <name>pyridoxal 5'-phosphate</name>
        <dbReference type="ChEBI" id="CHEBI:597326"/>
    </ligand>
</feature>
<dbReference type="NCBIfam" id="TIGR01364">
    <property type="entry name" value="serC_1"/>
    <property type="match status" value="1"/>
</dbReference>
<evidence type="ECO:0000256" key="4">
    <source>
        <dbReference type="ARBA" id="ARBA00022605"/>
    </source>
</evidence>
<dbReference type="PANTHER" id="PTHR43247">
    <property type="entry name" value="PHOSPHOSERINE AMINOTRANSFERASE"/>
    <property type="match status" value="1"/>
</dbReference>
<evidence type="ECO:0000256" key="5">
    <source>
        <dbReference type="ARBA" id="ARBA00022679"/>
    </source>
</evidence>
<evidence type="ECO:0000313" key="13">
    <source>
        <dbReference type="EMBL" id="CAH8232139.1"/>
    </source>
</evidence>
<feature type="binding site" evidence="11">
    <location>
        <position position="204"/>
    </location>
    <ligand>
        <name>pyridoxal 5'-phosphate</name>
        <dbReference type="ChEBI" id="CHEBI:597326"/>
    </ligand>
</feature>
<dbReference type="GO" id="GO:0009016">
    <property type="term" value="F:succinyldiaminopimelate transaminase activity"/>
    <property type="evidence" value="ECO:0007669"/>
    <property type="project" value="UniProtKB-EC"/>
</dbReference>
<keyword evidence="7 11" id="KW-0664">Pyridoxine biosynthesis</keyword>
<dbReference type="InterPro" id="IPR000192">
    <property type="entry name" value="Aminotrans_V_dom"/>
</dbReference>
<dbReference type="EMBL" id="CALYLK010000136">
    <property type="protein sequence ID" value="CAH8232139.1"/>
    <property type="molecule type" value="Genomic_DNA"/>
</dbReference>
<feature type="binding site" evidence="11">
    <location>
        <position position="134"/>
    </location>
    <ligand>
        <name>pyridoxal 5'-phosphate</name>
        <dbReference type="ChEBI" id="CHEBI:597326"/>
    </ligand>
</feature>
<accession>A0ABM9FQZ2</accession>
<evidence type="ECO:0000256" key="7">
    <source>
        <dbReference type="ARBA" id="ARBA00023096"/>
    </source>
</evidence>
<feature type="binding site" evidence="11">
    <location>
        <begin position="108"/>
        <end position="109"/>
    </location>
    <ligand>
        <name>pyridoxal 5'-phosphate</name>
        <dbReference type="ChEBI" id="CHEBI:597326"/>
    </ligand>
</feature>
<comment type="subcellular location">
    <subcellularLocation>
        <location evidence="11">Cytoplasm</location>
    </subcellularLocation>
</comment>
<dbReference type="EC" id="2.6.1.52" evidence="11"/>
<dbReference type="Gene3D" id="3.40.640.10">
    <property type="entry name" value="Type I PLP-dependent aspartate aminotransferase-like (Major domain)"/>
    <property type="match status" value="1"/>
</dbReference>
<evidence type="ECO:0000256" key="2">
    <source>
        <dbReference type="ARBA" id="ARBA00006904"/>
    </source>
</evidence>
<comment type="pathway">
    <text evidence="11">Cofactor biosynthesis; pyridoxine 5'-phosphate biosynthesis; pyridoxine 5'-phosphate from D-erythrose 4-phosphate: step 3/5.</text>
</comment>
<dbReference type="CDD" id="cd00611">
    <property type="entry name" value="PSAT_like"/>
    <property type="match status" value="1"/>
</dbReference>
<feature type="modified residue" description="N6-(pyridoxal phosphate)lysine" evidence="11">
    <location>
        <position position="228"/>
    </location>
</feature>
<comment type="cofactor">
    <cofactor evidence="11">
        <name>pyridoxal 5'-phosphate</name>
        <dbReference type="ChEBI" id="CHEBI:597326"/>
    </cofactor>
    <text evidence="11">Binds 1 pyridoxal phosphate per subunit.</text>
</comment>
<name>A0ABM9FQZ2_9VIBR</name>
<comment type="subunit">
    <text evidence="11">Homodimer.</text>
</comment>
<proteinExistence type="inferred from homology"/>
<gene>
    <name evidence="11 13" type="primary">serC</name>
    <name evidence="13" type="ORF">VAE063_950067</name>
</gene>
<evidence type="ECO:0000256" key="6">
    <source>
        <dbReference type="ARBA" id="ARBA00022898"/>
    </source>
</evidence>
<feature type="binding site" evidence="11">
    <location>
        <position position="185"/>
    </location>
    <ligand>
        <name>pyridoxal 5'-phosphate</name>
        <dbReference type="ChEBI" id="CHEBI:597326"/>
    </ligand>
</feature>
<dbReference type="InterPro" id="IPR015421">
    <property type="entry name" value="PyrdxlP-dep_Trfase_major"/>
</dbReference>
<evidence type="ECO:0000256" key="9">
    <source>
        <dbReference type="ARBA" id="ARBA00047630"/>
    </source>
</evidence>
<evidence type="ECO:0000313" key="14">
    <source>
        <dbReference type="Proteomes" id="UP001152658"/>
    </source>
</evidence>
<keyword evidence="11" id="KW-0963">Cytoplasm</keyword>
<comment type="caution">
    <text evidence="13">The sequence shown here is derived from an EMBL/GenBank/DDBJ whole genome shotgun (WGS) entry which is preliminary data.</text>
</comment>
<comment type="catalytic activity">
    <reaction evidence="10 11">
        <text>O-phospho-L-serine + 2-oxoglutarate = 3-phosphooxypyruvate + L-glutamate</text>
        <dbReference type="Rhea" id="RHEA:14329"/>
        <dbReference type="ChEBI" id="CHEBI:16810"/>
        <dbReference type="ChEBI" id="CHEBI:18110"/>
        <dbReference type="ChEBI" id="CHEBI:29985"/>
        <dbReference type="ChEBI" id="CHEBI:57524"/>
        <dbReference type="EC" id="2.6.1.52"/>
    </reaction>
</comment>
<keyword evidence="5 11" id="KW-0808">Transferase</keyword>
<keyword evidence="6 11" id="KW-0663">Pyridoxal phosphate</keyword>
<evidence type="ECO:0000256" key="1">
    <source>
        <dbReference type="ARBA" id="ARBA00005099"/>
    </source>
</evidence>
<dbReference type="InterPro" id="IPR015422">
    <property type="entry name" value="PyrdxlP-dep_Trfase_small"/>
</dbReference>
<dbReference type="HAMAP" id="MF_00160">
    <property type="entry name" value="SerC_aminotrans_5"/>
    <property type="match status" value="1"/>
</dbReference>
<dbReference type="PANTHER" id="PTHR43247:SF1">
    <property type="entry name" value="PHOSPHOSERINE AMINOTRANSFERASE"/>
    <property type="match status" value="1"/>
</dbReference>
<feature type="binding site" evidence="11">
    <location>
        <begin position="269"/>
        <end position="270"/>
    </location>
    <ligand>
        <name>pyridoxal 5'-phosphate</name>
        <dbReference type="ChEBI" id="CHEBI:597326"/>
    </ligand>
</feature>
<evidence type="ECO:0000256" key="3">
    <source>
        <dbReference type="ARBA" id="ARBA00022576"/>
    </source>
</evidence>
<dbReference type="NCBIfam" id="NF003764">
    <property type="entry name" value="PRK05355.1"/>
    <property type="match status" value="1"/>
</dbReference>
<comment type="similarity">
    <text evidence="2 11">Belongs to the class-V pyridoxal-phosphate-dependent aminotransferase family. SerC subfamily.</text>
</comment>
<dbReference type="InterPro" id="IPR015424">
    <property type="entry name" value="PyrdxlP-dep_Trfase"/>
</dbReference>
<keyword evidence="8 11" id="KW-0718">Serine biosynthesis</keyword>
<organism evidence="13 14">
    <name type="scientific">Vibrio aestuarianus</name>
    <dbReference type="NCBI Taxonomy" id="28171"/>
    <lineage>
        <taxon>Bacteria</taxon>
        <taxon>Pseudomonadati</taxon>
        <taxon>Pseudomonadota</taxon>
        <taxon>Gammaproteobacteria</taxon>
        <taxon>Vibrionales</taxon>
        <taxon>Vibrionaceae</taxon>
        <taxon>Vibrio</taxon>
    </lineage>
</organism>
<keyword evidence="4 11" id="KW-0028">Amino-acid biosynthesis</keyword>
<dbReference type="SUPFAM" id="SSF53383">
    <property type="entry name" value="PLP-dependent transferases"/>
    <property type="match status" value="1"/>
</dbReference>
<comment type="catalytic activity">
    <reaction evidence="9 11">
        <text>4-(phosphooxy)-L-threonine + 2-oxoglutarate = (R)-3-hydroxy-2-oxo-4-phosphooxybutanoate + L-glutamate</text>
        <dbReference type="Rhea" id="RHEA:16573"/>
        <dbReference type="ChEBI" id="CHEBI:16810"/>
        <dbReference type="ChEBI" id="CHEBI:29985"/>
        <dbReference type="ChEBI" id="CHEBI:58452"/>
        <dbReference type="ChEBI" id="CHEBI:58538"/>
        <dbReference type="EC" id="2.6.1.52"/>
    </reaction>
</comment>
<feature type="binding site" evidence="11">
    <location>
        <position position="74"/>
    </location>
    <ligand>
        <name>L-glutamate</name>
        <dbReference type="ChEBI" id="CHEBI:29985"/>
    </ligand>
</feature>
<reference evidence="13" key="1">
    <citation type="submission" date="2022-06" db="EMBL/GenBank/DDBJ databases">
        <authorList>
            <person name="Goudenege D."/>
            <person name="Le Roux F."/>
        </authorList>
    </citation>
    <scope>NUCLEOTIDE SEQUENCE</scope>
    <source>
        <strain evidence="13">12-063</strain>
    </source>
</reference>
<keyword evidence="14" id="KW-1185">Reference proteome</keyword>
<dbReference type="Proteomes" id="UP001152658">
    <property type="component" value="Unassembled WGS sequence"/>
</dbReference>
<evidence type="ECO:0000256" key="10">
    <source>
        <dbReference type="ARBA" id="ARBA00049007"/>
    </source>
</evidence>
<keyword evidence="3 11" id="KW-0032">Aminotransferase</keyword>
<evidence type="ECO:0000259" key="12">
    <source>
        <dbReference type="Pfam" id="PF00266"/>
    </source>
</evidence>
<protein>
    <recommendedName>
        <fullName evidence="11">Phosphoserine aminotransferase</fullName>
        <ecNumber evidence="11">2.6.1.52</ecNumber>
    </recommendedName>
    <alternativeName>
        <fullName evidence="11">Phosphohydroxythreonine aminotransferase</fullName>
        <shortName evidence="11">PSAT</shortName>
    </alternativeName>
</protein>
<dbReference type="GO" id="GO:0004648">
    <property type="term" value="F:O-phospho-L-serine:2-oxoglutarate aminotransferase activity"/>
    <property type="evidence" value="ECO:0007669"/>
    <property type="project" value="UniProtKB-EC"/>
</dbReference>
<evidence type="ECO:0000256" key="11">
    <source>
        <dbReference type="HAMAP-Rule" id="MF_00160"/>
    </source>
</evidence>
<comment type="pathway">
    <text evidence="1 11">Amino-acid biosynthesis; L-serine biosynthesis; L-serine from 3-phospho-D-glycerate: step 2/3.</text>
</comment>
<comment type="caution">
    <text evidence="11">Lacks conserved residue(s) required for the propagation of feature annotation.</text>
</comment>
<comment type="function">
    <text evidence="11">Catalyzes the reversible conversion of 3-phosphohydroxypyruvate to phosphoserine and of 3-hydroxy-2-oxo-4-phosphonooxybutanoate to phosphohydroxythreonine.</text>
</comment>
<sequence>MTSFLAFYPVQKVLLITLIVDSRSKDFMEPNQTDTVYNFSAGPAGLPKAVMEKAQAEFVNWNELGTSVMEISHRSKPFIKVAQDAEQDLRDLLNIPDNYKVLFCQGGARAQFAAVPLNLLGDATKATYIDAGYWAESAINEASKYCEPDVFNAKITKDGKAAVIPACDWKIDPESAYVHFCPNETIDGIEINDLPQTDKPIVADMSSTILSRQIDVSKYGVIYAGAQKNIGPAGICIVIVRDDLLGLASDVLPTILNYKVQAEQDSMFNTPPTFAWYLSGLVFKWLKEQGGVQAIELINHEKAALLYNCIDESSFYRNEIHPDNRSLMNVPFQLAKPELDSVFLEQAEARGLASLKGHRAVGGMRASIYNAMSLEGVQALVDFMHEFEKQYA</sequence>
<feature type="domain" description="Aminotransferase class V" evidence="12">
    <location>
        <begin position="36"/>
        <end position="380"/>
    </location>
</feature>
<evidence type="ECO:0000256" key="8">
    <source>
        <dbReference type="ARBA" id="ARBA00023299"/>
    </source>
</evidence>